<sequence length="286" mass="33442">MHVGSHSKIYRERKLRLIYRKIIIIVVFAMFVYGAFVLVTYLLSWKPNSTSIEGAYTIEPLSVINDIQSKRFLGLIRLNNKILFPERYARKILMTKFPRIREVEIEKHWDSITYKIIERSPDSLACVQTSPTLIFPLKECWYIDSSGVLFGLAPIFSPGIYTIFLIDSSPTNIPETLLPNKINNTFDKFIDELKFVGIHPTMVRYDGADIKIFVDKIFNLKTPLAGYIIFDTSEVTRESGYNEIIERIKLLMTKGPFHIELEESPFDFQYLDMRFADKVYFKFMRD</sequence>
<organism evidence="2 3">
    <name type="scientific">Candidatus Nomurabacteria bacterium RIFCSPLOWO2_01_FULL_36_10b</name>
    <dbReference type="NCBI Taxonomy" id="1801766"/>
    <lineage>
        <taxon>Bacteria</taxon>
        <taxon>Candidatus Nomuraibacteriota</taxon>
    </lineage>
</organism>
<evidence type="ECO:0008006" key="4">
    <source>
        <dbReference type="Google" id="ProtNLM"/>
    </source>
</evidence>
<evidence type="ECO:0000256" key="1">
    <source>
        <dbReference type="SAM" id="Phobius"/>
    </source>
</evidence>
<proteinExistence type="predicted"/>
<gene>
    <name evidence="2" type="ORF">A2997_00655</name>
</gene>
<keyword evidence="1" id="KW-0472">Membrane</keyword>
<accession>A0A1F6WP19</accession>
<keyword evidence="1" id="KW-1133">Transmembrane helix</keyword>
<name>A0A1F6WP19_9BACT</name>
<feature type="transmembrane region" description="Helical" evidence="1">
    <location>
        <begin position="21"/>
        <end position="43"/>
    </location>
</feature>
<evidence type="ECO:0000313" key="2">
    <source>
        <dbReference type="EMBL" id="OGI83485.1"/>
    </source>
</evidence>
<dbReference type="STRING" id="1801766.A2997_00655"/>
<reference evidence="2 3" key="1">
    <citation type="journal article" date="2016" name="Nat. Commun.">
        <title>Thousands of microbial genomes shed light on interconnected biogeochemical processes in an aquifer system.</title>
        <authorList>
            <person name="Anantharaman K."/>
            <person name="Brown C.T."/>
            <person name="Hug L.A."/>
            <person name="Sharon I."/>
            <person name="Castelle C.J."/>
            <person name="Probst A.J."/>
            <person name="Thomas B.C."/>
            <person name="Singh A."/>
            <person name="Wilkins M.J."/>
            <person name="Karaoz U."/>
            <person name="Brodie E.L."/>
            <person name="Williams K.H."/>
            <person name="Hubbard S.S."/>
            <person name="Banfield J.F."/>
        </authorList>
    </citation>
    <scope>NUCLEOTIDE SEQUENCE [LARGE SCALE GENOMIC DNA]</scope>
</reference>
<protein>
    <recommendedName>
        <fullName evidence="4">POTRA domain-containing protein</fullName>
    </recommendedName>
</protein>
<dbReference type="AlphaFoldDB" id="A0A1F6WP19"/>
<dbReference type="EMBL" id="MFUQ01000016">
    <property type="protein sequence ID" value="OGI83485.1"/>
    <property type="molecule type" value="Genomic_DNA"/>
</dbReference>
<comment type="caution">
    <text evidence="2">The sequence shown here is derived from an EMBL/GenBank/DDBJ whole genome shotgun (WGS) entry which is preliminary data.</text>
</comment>
<dbReference type="Proteomes" id="UP000179448">
    <property type="component" value="Unassembled WGS sequence"/>
</dbReference>
<evidence type="ECO:0000313" key="3">
    <source>
        <dbReference type="Proteomes" id="UP000179448"/>
    </source>
</evidence>
<keyword evidence="1" id="KW-0812">Transmembrane</keyword>